<feature type="transmembrane region" description="Helical" evidence="1">
    <location>
        <begin position="40"/>
        <end position="68"/>
    </location>
</feature>
<keyword evidence="1" id="KW-1133">Transmembrane helix</keyword>
<proteinExistence type="predicted"/>
<dbReference type="EMBL" id="DYDO01000006">
    <property type="protein sequence ID" value="DBA22202.1"/>
    <property type="molecule type" value="Genomic_DNA"/>
</dbReference>
<accession>A0AAV3ADH0</accession>
<reference evidence="2" key="1">
    <citation type="thesis" date="2020" institute="ProQuest LLC" country="789 East Eisenhower Parkway, Ann Arbor, MI, USA">
        <title>Comparative Genomics and Chromosome Evolution.</title>
        <authorList>
            <person name="Mudd A.B."/>
        </authorList>
    </citation>
    <scope>NUCLEOTIDE SEQUENCE</scope>
    <source>
        <strain evidence="2">1538</strain>
        <tissue evidence="2">Blood</tissue>
    </source>
</reference>
<dbReference type="AlphaFoldDB" id="A0AAV3ADH0"/>
<keyword evidence="1" id="KW-0812">Transmembrane</keyword>
<protein>
    <submittedName>
        <fullName evidence="2">Uncharacterized protein</fullName>
    </submittedName>
</protein>
<keyword evidence="3" id="KW-1185">Reference proteome</keyword>
<evidence type="ECO:0000313" key="2">
    <source>
        <dbReference type="EMBL" id="DBA22202.1"/>
    </source>
</evidence>
<sequence>MLDMAYWSKQSLCTIIISISPTVAFPELLKVHIPVSDLNRHLWCSFLQACCTIQDFFCALSLLMLLTFQKKQYGVNVRKRYYDSF</sequence>
<dbReference type="Proteomes" id="UP001181693">
    <property type="component" value="Unassembled WGS sequence"/>
</dbReference>
<evidence type="ECO:0000256" key="1">
    <source>
        <dbReference type="SAM" id="Phobius"/>
    </source>
</evidence>
<keyword evidence="1" id="KW-0472">Membrane</keyword>
<organism evidence="2 3">
    <name type="scientific">Pyxicephalus adspersus</name>
    <name type="common">African bullfrog</name>
    <dbReference type="NCBI Taxonomy" id="30357"/>
    <lineage>
        <taxon>Eukaryota</taxon>
        <taxon>Metazoa</taxon>
        <taxon>Chordata</taxon>
        <taxon>Craniata</taxon>
        <taxon>Vertebrata</taxon>
        <taxon>Euteleostomi</taxon>
        <taxon>Amphibia</taxon>
        <taxon>Batrachia</taxon>
        <taxon>Anura</taxon>
        <taxon>Neobatrachia</taxon>
        <taxon>Ranoidea</taxon>
        <taxon>Pyxicephalidae</taxon>
        <taxon>Pyxicephalinae</taxon>
        <taxon>Pyxicephalus</taxon>
    </lineage>
</organism>
<name>A0AAV3ADH0_PYXAD</name>
<evidence type="ECO:0000313" key="3">
    <source>
        <dbReference type="Proteomes" id="UP001181693"/>
    </source>
</evidence>
<comment type="caution">
    <text evidence="2">The sequence shown here is derived from an EMBL/GenBank/DDBJ whole genome shotgun (WGS) entry which is preliminary data.</text>
</comment>
<gene>
    <name evidence="2" type="ORF">GDO54_013255</name>
</gene>